<evidence type="ECO:0000313" key="1">
    <source>
        <dbReference type="EMBL" id="CEN32431.1"/>
    </source>
</evidence>
<protein>
    <submittedName>
        <fullName evidence="1">Uncharacterized protein</fullName>
    </submittedName>
</protein>
<evidence type="ECO:0000313" key="2">
    <source>
        <dbReference type="Proteomes" id="UP000038055"/>
    </source>
</evidence>
<keyword evidence="2" id="KW-1185">Reference proteome</keyword>
<dbReference type="STRING" id="28189.CCYN74_230015"/>
<dbReference type="Proteomes" id="UP000038055">
    <property type="component" value="Unassembled WGS sequence"/>
</dbReference>
<proteinExistence type="predicted"/>
<accession>A0A0B7GYK4</accession>
<sequence>MLHFSFVIFSFEYYNKVYDFIILDFSVTSYSRNFLTIFKFIYIGLYYF</sequence>
<gene>
    <name evidence="1" type="ORF">CCYN2B_100011</name>
</gene>
<dbReference type="EMBL" id="CDOD01000002">
    <property type="protein sequence ID" value="CEN32431.1"/>
    <property type="molecule type" value="Genomic_DNA"/>
</dbReference>
<organism evidence="1 2">
    <name type="scientific">Capnocytophaga cynodegmi</name>
    <dbReference type="NCBI Taxonomy" id="28189"/>
    <lineage>
        <taxon>Bacteria</taxon>
        <taxon>Pseudomonadati</taxon>
        <taxon>Bacteroidota</taxon>
        <taxon>Flavobacteriia</taxon>
        <taxon>Flavobacteriales</taxon>
        <taxon>Flavobacteriaceae</taxon>
        <taxon>Capnocytophaga</taxon>
    </lineage>
</organism>
<name>A0A0B7GYK4_9FLAO</name>
<dbReference type="AlphaFoldDB" id="A0A0B7GYK4"/>
<reference evidence="2" key="1">
    <citation type="submission" date="2015-01" db="EMBL/GenBank/DDBJ databases">
        <authorList>
            <person name="MANFREDI Pablo"/>
        </authorList>
    </citation>
    <scope>NUCLEOTIDE SEQUENCE [LARGE SCALE GENOMIC DNA]</scope>
    <source>
        <strain evidence="2">Ccyn2B</strain>
    </source>
</reference>